<proteinExistence type="predicted"/>
<evidence type="ECO:0000256" key="1">
    <source>
        <dbReference type="SAM" id="MobiDB-lite"/>
    </source>
</evidence>
<sequence length="415" mass="45912">MAEISASQTGAVNQVSGVELQEMRDSISKPQGMLPTNIRHKWFYGKNSKGKPKRKRGFVDTIFTRNFRRVDNVTARQKPLPFLQDTLPNNPKSRHDSMFSNQDLEAGCHSGQDPSEQCSEGSPAVFTTAQEVSDDSSGDRWTGSTLGNVSAVQFAFANAGVDIVFGGSQQDDLMDLDEGIETNSEHKQRFSLNPVPSPRSQDGSHRLRILKTRRGFATKPKHASDCQCDNPSSQYCDLKIKTPAFDTCITGMQVQKRPVDLDYDATSDHYHVGDDSDHVQASKKPRLEDHHSTQSTCPSINDCEVTTLVIEEPCTSTNPSTDATTNNNNDEPLVSPSLLSDGTTCDYPGRFESPESDALKRFKISSPSEIPFVMGDAIHPHSTIVHTNFIPDPSWEVLDYDQVTLEYGPRLRKAS</sequence>
<dbReference type="EMBL" id="NAJM01000005">
    <property type="protein sequence ID" value="RVX74171.1"/>
    <property type="molecule type" value="Genomic_DNA"/>
</dbReference>
<feature type="compositionally biased region" description="Polar residues" evidence="1">
    <location>
        <begin position="112"/>
        <end position="122"/>
    </location>
</feature>
<gene>
    <name evidence="2" type="ORF">B0A52_02003</name>
</gene>
<protein>
    <submittedName>
        <fullName evidence="2">Uncharacterized protein</fullName>
    </submittedName>
</protein>
<dbReference type="Proteomes" id="UP000288859">
    <property type="component" value="Unassembled WGS sequence"/>
</dbReference>
<feature type="region of interest" description="Disordered" evidence="1">
    <location>
        <begin position="271"/>
        <end position="296"/>
    </location>
</feature>
<comment type="caution">
    <text evidence="2">The sequence shown here is derived from an EMBL/GenBank/DDBJ whole genome shotgun (WGS) entry which is preliminary data.</text>
</comment>
<evidence type="ECO:0000313" key="3">
    <source>
        <dbReference type="Proteomes" id="UP000288859"/>
    </source>
</evidence>
<dbReference type="VEuPathDB" id="FungiDB:PV10_04763"/>
<feature type="compositionally biased region" description="Polar residues" evidence="1">
    <location>
        <begin position="314"/>
        <end position="330"/>
    </location>
</feature>
<feature type="compositionally biased region" description="Basic and acidic residues" evidence="1">
    <location>
        <begin position="271"/>
        <end position="292"/>
    </location>
</feature>
<feature type="region of interest" description="Disordered" evidence="1">
    <location>
        <begin position="82"/>
        <end position="122"/>
    </location>
</feature>
<dbReference type="OrthoDB" id="10281422at2759"/>
<feature type="region of interest" description="Disordered" evidence="1">
    <location>
        <begin position="314"/>
        <end position="339"/>
    </location>
</feature>
<name>A0A438NEL6_EXOME</name>
<evidence type="ECO:0000313" key="2">
    <source>
        <dbReference type="EMBL" id="RVX74171.1"/>
    </source>
</evidence>
<accession>A0A438NEL6</accession>
<feature type="region of interest" description="Disordered" evidence="1">
    <location>
        <begin position="185"/>
        <end position="204"/>
    </location>
</feature>
<reference evidence="2 3" key="1">
    <citation type="submission" date="2017-03" db="EMBL/GenBank/DDBJ databases">
        <title>Genomes of endolithic fungi from Antarctica.</title>
        <authorList>
            <person name="Coleine C."/>
            <person name="Masonjones S."/>
            <person name="Stajich J.E."/>
        </authorList>
    </citation>
    <scope>NUCLEOTIDE SEQUENCE [LARGE SCALE GENOMIC DNA]</scope>
    <source>
        <strain evidence="2 3">CCFEE 6314</strain>
    </source>
</reference>
<organism evidence="2 3">
    <name type="scientific">Exophiala mesophila</name>
    <name type="common">Black yeast-like fungus</name>
    <dbReference type="NCBI Taxonomy" id="212818"/>
    <lineage>
        <taxon>Eukaryota</taxon>
        <taxon>Fungi</taxon>
        <taxon>Dikarya</taxon>
        <taxon>Ascomycota</taxon>
        <taxon>Pezizomycotina</taxon>
        <taxon>Eurotiomycetes</taxon>
        <taxon>Chaetothyriomycetidae</taxon>
        <taxon>Chaetothyriales</taxon>
        <taxon>Herpotrichiellaceae</taxon>
        <taxon>Exophiala</taxon>
    </lineage>
</organism>
<dbReference type="AlphaFoldDB" id="A0A438NEL6"/>